<evidence type="ECO:0000313" key="3">
    <source>
        <dbReference type="Proteomes" id="UP001154282"/>
    </source>
</evidence>
<dbReference type="InterPro" id="IPR025452">
    <property type="entry name" value="DUF4218"/>
</dbReference>
<evidence type="ECO:0000313" key="2">
    <source>
        <dbReference type="EMBL" id="CAI0559257.1"/>
    </source>
</evidence>
<gene>
    <name evidence="2" type="ORF">LITE_LOCUS49132</name>
</gene>
<organism evidence="2 3">
    <name type="scientific">Linum tenue</name>
    <dbReference type="NCBI Taxonomy" id="586396"/>
    <lineage>
        <taxon>Eukaryota</taxon>
        <taxon>Viridiplantae</taxon>
        <taxon>Streptophyta</taxon>
        <taxon>Embryophyta</taxon>
        <taxon>Tracheophyta</taxon>
        <taxon>Spermatophyta</taxon>
        <taxon>Magnoliopsida</taxon>
        <taxon>eudicotyledons</taxon>
        <taxon>Gunneridae</taxon>
        <taxon>Pentapetalae</taxon>
        <taxon>rosids</taxon>
        <taxon>fabids</taxon>
        <taxon>Malpighiales</taxon>
        <taxon>Linaceae</taxon>
        <taxon>Linum</taxon>
    </lineage>
</organism>
<proteinExistence type="predicted"/>
<dbReference type="EMBL" id="CAMGYJ010000011">
    <property type="protein sequence ID" value="CAI0559257.1"/>
    <property type="molecule type" value="Genomic_DNA"/>
</dbReference>
<evidence type="ECO:0000259" key="1">
    <source>
        <dbReference type="Pfam" id="PF13960"/>
    </source>
</evidence>
<dbReference type="AlphaFoldDB" id="A0AAV0RSD4"/>
<feature type="domain" description="DUF4218" evidence="1">
    <location>
        <begin position="205"/>
        <end position="317"/>
    </location>
</feature>
<comment type="caution">
    <text evidence="2">The sequence shown here is derived from an EMBL/GenBank/DDBJ whole genome shotgun (WGS) entry which is preliminary data.</text>
</comment>
<name>A0AAV0RSD4_9ROSI</name>
<dbReference type="Pfam" id="PF13960">
    <property type="entry name" value="DUF4218"/>
    <property type="match status" value="1"/>
</dbReference>
<accession>A0AAV0RSD4</accession>
<protein>
    <recommendedName>
        <fullName evidence="1">DUF4218 domain-containing protein</fullName>
    </recommendedName>
</protein>
<feature type="non-terminal residue" evidence="2">
    <location>
        <position position="378"/>
    </location>
</feature>
<feature type="non-terminal residue" evidence="2">
    <location>
        <position position="1"/>
    </location>
</feature>
<dbReference type="PANTHER" id="PTHR48258">
    <property type="entry name" value="DUF4218 DOMAIN-CONTAINING PROTEIN-RELATED"/>
    <property type="match status" value="1"/>
</dbReference>
<reference evidence="2" key="1">
    <citation type="submission" date="2022-08" db="EMBL/GenBank/DDBJ databases">
        <authorList>
            <person name="Gutierrez-Valencia J."/>
        </authorList>
    </citation>
    <scope>NUCLEOTIDE SEQUENCE</scope>
</reference>
<dbReference type="PANTHER" id="PTHR48258:SF4">
    <property type="entry name" value="DUF4216 DOMAIN-CONTAINING PROTEIN"/>
    <property type="match status" value="1"/>
</dbReference>
<keyword evidence="3" id="KW-1185">Reference proteome</keyword>
<dbReference type="Proteomes" id="UP001154282">
    <property type="component" value="Unassembled WGS sequence"/>
</dbReference>
<sequence length="378" mass="44055">EKRGQPRRFSGYEILNQVQDLEGICLTKCPKAKVKISNDERGDNWKKKSIFFDLPYWKTLLLRHNLDVMHIEKNVCDNVLGTIMDLKGKTKDTMKARLDLEEMKLKLELHPNREGGKLIMPRAKYTLLRDGKHKFCQFLKRMKVPDGFSSNVSHCVNVDEHNTSGLKSHDCHVLLQHLIPLGIRGLLPKDVYDPLVELSLYFKRLCSKSLKAEELDEIRAKFPSTLCKLEMIFPHAFFDVMVHLPVHLADEAMIGGPVQFRWMYPIERYLHDLKSYVRNRTHPEASIAEGYIASECMTLCSRYLNGIQTKFNRVDRNYDGNDLSEFLEFSQVGRFLGSNDNVRRLSPKELEQAHIYVMKNSEEVQPFFEEFRQLCEND</sequence>